<comment type="caution">
    <text evidence="2">The sequence shown here is derived from an EMBL/GenBank/DDBJ whole genome shotgun (WGS) entry which is preliminary data.</text>
</comment>
<dbReference type="Proteomes" id="UP000447434">
    <property type="component" value="Chromosome 8"/>
</dbReference>
<keyword evidence="1" id="KW-0812">Transmembrane</keyword>
<evidence type="ECO:0000313" key="3">
    <source>
        <dbReference type="Proteomes" id="UP000447434"/>
    </source>
</evidence>
<gene>
    <name evidence="2" type="ORF">Lalb_Chr08g0245261</name>
</gene>
<feature type="transmembrane region" description="Helical" evidence="1">
    <location>
        <begin position="7"/>
        <end position="27"/>
    </location>
</feature>
<name>A0A6A4Q746_LUPAL</name>
<accession>A0A6A4Q746</accession>
<keyword evidence="3" id="KW-1185">Reference proteome</keyword>
<dbReference type="OrthoDB" id="190846at2759"/>
<keyword evidence="1" id="KW-1133">Transmembrane helix</keyword>
<protein>
    <submittedName>
        <fullName evidence="2">Putative phosphatidylcholine--sterol O-acyltransferase</fullName>
    </submittedName>
</protein>
<dbReference type="AlphaFoldDB" id="A0A6A4Q746"/>
<evidence type="ECO:0000256" key="1">
    <source>
        <dbReference type="SAM" id="Phobius"/>
    </source>
</evidence>
<keyword evidence="2" id="KW-0012">Acyltransferase</keyword>
<dbReference type="PANTHER" id="PTHR11440">
    <property type="entry name" value="LECITHIN-CHOLESTEROL ACYLTRANSFERASE-RELATED"/>
    <property type="match status" value="1"/>
</dbReference>
<sequence>MIKDQQHGLKICTMMIVMLYLACTFGASSSSSSNLHPLIIIPGIGGNQLEAKLTNEYKPCNFFCEKWYPLVKKKDGWFRLWFDITVLFGPFTQCFADRMKLHYDIHRDDYYNTPGVHIRVPQFGSTSSLLYLNPLLK</sequence>
<reference evidence="3" key="1">
    <citation type="journal article" date="2020" name="Nat. Commun.">
        <title>Genome sequence of the cluster root forming white lupin.</title>
        <authorList>
            <person name="Hufnagel B."/>
            <person name="Marques A."/>
            <person name="Soriano A."/>
            <person name="Marques L."/>
            <person name="Divol F."/>
            <person name="Doumas P."/>
            <person name="Sallet E."/>
            <person name="Mancinotti D."/>
            <person name="Carrere S."/>
            <person name="Marande W."/>
            <person name="Arribat S."/>
            <person name="Keller J."/>
            <person name="Huneau C."/>
            <person name="Blein T."/>
            <person name="Aime D."/>
            <person name="Laguerre M."/>
            <person name="Taylor J."/>
            <person name="Schubert V."/>
            <person name="Nelson M."/>
            <person name="Geu-Flores F."/>
            <person name="Crespi M."/>
            <person name="Gallardo-Guerrero K."/>
            <person name="Delaux P.-M."/>
            <person name="Salse J."/>
            <person name="Berges H."/>
            <person name="Guyot R."/>
            <person name="Gouzy J."/>
            <person name="Peret B."/>
        </authorList>
    </citation>
    <scope>NUCLEOTIDE SEQUENCE [LARGE SCALE GENOMIC DNA]</scope>
    <source>
        <strain evidence="3">cv. Amiga</strain>
    </source>
</reference>
<keyword evidence="1" id="KW-0472">Membrane</keyword>
<proteinExistence type="predicted"/>
<keyword evidence="2" id="KW-0808">Transferase</keyword>
<evidence type="ECO:0000313" key="2">
    <source>
        <dbReference type="EMBL" id="KAE9609349.1"/>
    </source>
</evidence>
<dbReference type="EMBL" id="WOCE01000008">
    <property type="protein sequence ID" value="KAE9609349.1"/>
    <property type="molecule type" value="Genomic_DNA"/>
</dbReference>
<organism evidence="2 3">
    <name type="scientific">Lupinus albus</name>
    <name type="common">White lupine</name>
    <name type="synonym">Lupinus termis</name>
    <dbReference type="NCBI Taxonomy" id="3870"/>
    <lineage>
        <taxon>Eukaryota</taxon>
        <taxon>Viridiplantae</taxon>
        <taxon>Streptophyta</taxon>
        <taxon>Embryophyta</taxon>
        <taxon>Tracheophyta</taxon>
        <taxon>Spermatophyta</taxon>
        <taxon>Magnoliopsida</taxon>
        <taxon>eudicotyledons</taxon>
        <taxon>Gunneridae</taxon>
        <taxon>Pentapetalae</taxon>
        <taxon>rosids</taxon>
        <taxon>fabids</taxon>
        <taxon>Fabales</taxon>
        <taxon>Fabaceae</taxon>
        <taxon>Papilionoideae</taxon>
        <taxon>50 kb inversion clade</taxon>
        <taxon>genistoids sensu lato</taxon>
        <taxon>core genistoids</taxon>
        <taxon>Genisteae</taxon>
        <taxon>Lupinus</taxon>
    </lineage>
</organism>
<dbReference type="GO" id="GO:0016746">
    <property type="term" value="F:acyltransferase activity"/>
    <property type="evidence" value="ECO:0007669"/>
    <property type="project" value="UniProtKB-KW"/>
</dbReference>